<feature type="domain" description="GGDEF" evidence="5">
    <location>
        <begin position="477"/>
        <end position="610"/>
    </location>
</feature>
<keyword evidence="7" id="KW-1185">Reference proteome</keyword>
<dbReference type="PROSITE" id="PS50883">
    <property type="entry name" value="EAL"/>
    <property type="match status" value="1"/>
</dbReference>
<dbReference type="SUPFAM" id="SSF55785">
    <property type="entry name" value="PYP-like sensor domain (PAS domain)"/>
    <property type="match status" value="2"/>
</dbReference>
<protein>
    <recommendedName>
        <fullName evidence="1">cyclic-guanylate-specific phosphodiesterase</fullName>
        <ecNumber evidence="1">3.1.4.52</ecNumber>
    </recommendedName>
</protein>
<name>A0AAN1WGU3_9GAMM</name>
<dbReference type="SMART" id="SM00091">
    <property type="entry name" value="PAS"/>
    <property type="match status" value="2"/>
</dbReference>
<sequence>MTQPPQKHHILPSLADKYICLAKDEMLWQTNLKRAMGIVAKHSQQAVDVARCGIWLYSNPQATEKTLNCQAFACDGPDTNTDELSIHAADYPPYFAALEDNRVICAHNARTDPRTACFADTYLEPFDITSLLDATLHHEGAASGVICFEHIKTMRQWNEEEINFATSVADLLSQLIMYYSLRNSEMRYRTVFDSTGDALVIVRNNVVCDCNAAALKLFRCNRQQFIGHPVDKLWPLSEQNPSETYTRFEWLQTRWDNTQFYTDVTLTRAKLEQEEHLIVSVRDISGKRQASDQLKALNSLHLAIFDGTNYSIIATDLHGIIHTFNRAAEQSLRYSAEEVINKQTPLIFHTPKELTWRAETLTRELGYELLPNFEVLVAKARLGQIEEYEWQYQRKDGTELPVSLAVAPLRDTQQNISGFLFMAADITERKRANEQLIDSKREMERRANHDGLTGLPNRSRLHDVAAIAIHNAHKSGNKVALMLLDLNRFKDINDTLGHSIGDQILKEIAKRLQPMLVRHGAYLYRLGGDEFAILIAKIQEGDEAISLASFIDASLRKPIVSDGISLEIGGSIGIAVYPDHGENSHALLRCADVAMYSAKSSAQPLAFYDAAQDAHSPRRLMLMAELGNAIRQNELVLHYQPKVDLKTGHCVGCEALIRWQHPKLGQVPPFEFIPMAEMTEIIKPLSEWVLVKALEQTKEWHRKGIPMKVSINLSARNLVDYDFPLLVERHLKNNDFPAQSLEVEITESALISDPERSLQIIKRIHDLGVRFAIDDFGTGYSSMAYLKRLPLSTLKIDRTFVSDMLNDEQDEMIIKSTIGLAHSFGLNVVAEGVEDEETMQHLAHLNCEIAQGFYIAKPLPAATFEQWYIQHNKR</sequence>
<dbReference type="PANTHER" id="PTHR44757:SF2">
    <property type="entry name" value="BIOFILM ARCHITECTURE MAINTENANCE PROTEIN MBAA"/>
    <property type="match status" value="1"/>
</dbReference>
<dbReference type="InterPro" id="IPR052155">
    <property type="entry name" value="Biofilm_reg_signaling"/>
</dbReference>
<dbReference type="EC" id="3.1.4.52" evidence="1"/>
<dbReference type="Proteomes" id="UP001320119">
    <property type="component" value="Chromosome"/>
</dbReference>
<dbReference type="InterPro" id="IPR000160">
    <property type="entry name" value="GGDEF_dom"/>
</dbReference>
<dbReference type="Pfam" id="PF00989">
    <property type="entry name" value="PAS"/>
    <property type="match status" value="1"/>
</dbReference>
<gene>
    <name evidence="6" type="ORF">MARGE09_P1519</name>
</gene>
<dbReference type="SMART" id="SM00086">
    <property type="entry name" value="PAC"/>
    <property type="match status" value="2"/>
</dbReference>
<dbReference type="InterPro" id="IPR003018">
    <property type="entry name" value="GAF"/>
</dbReference>
<dbReference type="InterPro" id="IPR000014">
    <property type="entry name" value="PAS"/>
</dbReference>
<dbReference type="NCBIfam" id="TIGR00229">
    <property type="entry name" value="sensory_box"/>
    <property type="match status" value="1"/>
</dbReference>
<dbReference type="InterPro" id="IPR001633">
    <property type="entry name" value="EAL_dom"/>
</dbReference>
<reference evidence="6 7" key="1">
    <citation type="journal article" date="2022" name="IScience">
        <title>An ultrasensitive nanofiber-based assay for enzymatic hydrolysis and deep-sea microbial degradation of cellulose.</title>
        <authorList>
            <person name="Tsudome M."/>
            <person name="Tachioka M."/>
            <person name="Miyazaki M."/>
            <person name="Uchimura K."/>
            <person name="Tsuda M."/>
            <person name="Takaki Y."/>
            <person name="Deguchi S."/>
        </authorList>
    </citation>
    <scope>NUCLEOTIDE SEQUENCE [LARGE SCALE GENOMIC DNA]</scope>
    <source>
        <strain evidence="6 7">GE09</strain>
    </source>
</reference>
<dbReference type="CDD" id="cd01948">
    <property type="entry name" value="EAL"/>
    <property type="match status" value="1"/>
</dbReference>
<dbReference type="SUPFAM" id="SSF55073">
    <property type="entry name" value="Nucleotide cyclase"/>
    <property type="match status" value="1"/>
</dbReference>
<dbReference type="Gene3D" id="3.30.450.40">
    <property type="match status" value="1"/>
</dbReference>
<dbReference type="InterPro" id="IPR035965">
    <property type="entry name" value="PAS-like_dom_sf"/>
</dbReference>
<dbReference type="RefSeq" id="WP_236986791.1">
    <property type="nucleotide sequence ID" value="NZ_AP023086.1"/>
</dbReference>
<dbReference type="InterPro" id="IPR000700">
    <property type="entry name" value="PAS-assoc_C"/>
</dbReference>
<dbReference type="FunFam" id="3.20.20.450:FF:000001">
    <property type="entry name" value="Cyclic di-GMP phosphodiesterase yahA"/>
    <property type="match status" value="1"/>
</dbReference>
<dbReference type="SUPFAM" id="SSF141868">
    <property type="entry name" value="EAL domain-like"/>
    <property type="match status" value="1"/>
</dbReference>
<dbReference type="InterPro" id="IPR029016">
    <property type="entry name" value="GAF-like_dom_sf"/>
</dbReference>
<dbReference type="InterPro" id="IPR013767">
    <property type="entry name" value="PAS_fold"/>
</dbReference>
<dbReference type="CDD" id="cd00130">
    <property type="entry name" value="PAS"/>
    <property type="match status" value="1"/>
</dbReference>
<dbReference type="InterPro" id="IPR001610">
    <property type="entry name" value="PAC"/>
</dbReference>
<evidence type="ECO:0000259" key="5">
    <source>
        <dbReference type="PROSITE" id="PS50887"/>
    </source>
</evidence>
<evidence type="ECO:0000256" key="2">
    <source>
        <dbReference type="ARBA" id="ARBA00022636"/>
    </source>
</evidence>
<organism evidence="6 7">
    <name type="scientific">Marinagarivorans cellulosilyticus</name>
    <dbReference type="NCBI Taxonomy" id="2721545"/>
    <lineage>
        <taxon>Bacteria</taxon>
        <taxon>Pseudomonadati</taxon>
        <taxon>Pseudomonadota</taxon>
        <taxon>Gammaproteobacteria</taxon>
        <taxon>Cellvibrionales</taxon>
        <taxon>Cellvibrionaceae</taxon>
        <taxon>Marinagarivorans</taxon>
    </lineage>
</organism>
<dbReference type="GO" id="GO:0006355">
    <property type="term" value="P:regulation of DNA-templated transcription"/>
    <property type="evidence" value="ECO:0007669"/>
    <property type="project" value="InterPro"/>
</dbReference>
<dbReference type="Gene3D" id="3.30.70.270">
    <property type="match status" value="1"/>
</dbReference>
<dbReference type="Pfam" id="PF01590">
    <property type="entry name" value="GAF"/>
    <property type="match status" value="1"/>
</dbReference>
<dbReference type="SMART" id="SM00267">
    <property type="entry name" value="GGDEF"/>
    <property type="match status" value="1"/>
</dbReference>
<keyword evidence="2" id="KW-0973">c-di-GMP</keyword>
<dbReference type="AlphaFoldDB" id="A0AAN1WGU3"/>
<dbReference type="SUPFAM" id="SSF55781">
    <property type="entry name" value="GAF domain-like"/>
    <property type="match status" value="1"/>
</dbReference>
<dbReference type="CDD" id="cd01949">
    <property type="entry name" value="GGDEF"/>
    <property type="match status" value="1"/>
</dbReference>
<dbReference type="InterPro" id="IPR029787">
    <property type="entry name" value="Nucleotide_cyclase"/>
</dbReference>
<dbReference type="Gene3D" id="3.30.450.20">
    <property type="entry name" value="PAS domain"/>
    <property type="match status" value="2"/>
</dbReference>
<dbReference type="PROSITE" id="PS50113">
    <property type="entry name" value="PAC"/>
    <property type="match status" value="1"/>
</dbReference>
<dbReference type="InterPro" id="IPR035919">
    <property type="entry name" value="EAL_sf"/>
</dbReference>
<dbReference type="Pfam" id="PF13188">
    <property type="entry name" value="PAS_8"/>
    <property type="match status" value="1"/>
</dbReference>
<accession>A0AAN1WGU3</accession>
<dbReference type="KEGG" id="marq:MARGE09_P1519"/>
<dbReference type="GO" id="GO:0071111">
    <property type="term" value="F:cyclic-guanylate-specific phosphodiesterase activity"/>
    <property type="evidence" value="ECO:0007669"/>
    <property type="project" value="UniProtKB-EC"/>
</dbReference>
<dbReference type="SMART" id="SM00052">
    <property type="entry name" value="EAL"/>
    <property type="match status" value="1"/>
</dbReference>
<evidence type="ECO:0000259" key="3">
    <source>
        <dbReference type="PROSITE" id="PS50113"/>
    </source>
</evidence>
<evidence type="ECO:0000259" key="4">
    <source>
        <dbReference type="PROSITE" id="PS50883"/>
    </source>
</evidence>
<feature type="domain" description="PAC" evidence="3">
    <location>
        <begin position="386"/>
        <end position="438"/>
    </location>
</feature>
<dbReference type="EMBL" id="AP023086">
    <property type="protein sequence ID" value="BCD97318.1"/>
    <property type="molecule type" value="Genomic_DNA"/>
</dbReference>
<dbReference type="SMART" id="SM00065">
    <property type="entry name" value="GAF"/>
    <property type="match status" value="1"/>
</dbReference>
<feature type="domain" description="EAL" evidence="4">
    <location>
        <begin position="619"/>
        <end position="872"/>
    </location>
</feature>
<evidence type="ECO:0000256" key="1">
    <source>
        <dbReference type="ARBA" id="ARBA00012282"/>
    </source>
</evidence>
<evidence type="ECO:0000313" key="7">
    <source>
        <dbReference type="Proteomes" id="UP001320119"/>
    </source>
</evidence>
<proteinExistence type="predicted"/>
<dbReference type="Pfam" id="PF00990">
    <property type="entry name" value="GGDEF"/>
    <property type="match status" value="1"/>
</dbReference>
<dbReference type="PROSITE" id="PS50887">
    <property type="entry name" value="GGDEF"/>
    <property type="match status" value="1"/>
</dbReference>
<dbReference type="Gene3D" id="3.20.20.450">
    <property type="entry name" value="EAL domain"/>
    <property type="match status" value="1"/>
</dbReference>
<dbReference type="PANTHER" id="PTHR44757">
    <property type="entry name" value="DIGUANYLATE CYCLASE DGCP"/>
    <property type="match status" value="1"/>
</dbReference>
<dbReference type="InterPro" id="IPR043128">
    <property type="entry name" value="Rev_trsase/Diguanyl_cyclase"/>
</dbReference>
<dbReference type="Pfam" id="PF00563">
    <property type="entry name" value="EAL"/>
    <property type="match status" value="1"/>
</dbReference>
<evidence type="ECO:0000313" key="6">
    <source>
        <dbReference type="EMBL" id="BCD97318.1"/>
    </source>
</evidence>
<dbReference type="NCBIfam" id="TIGR00254">
    <property type="entry name" value="GGDEF"/>
    <property type="match status" value="1"/>
</dbReference>